<reference evidence="1" key="1">
    <citation type="submission" date="2005-09" db="EMBL/GenBank/DDBJ databases">
        <title>Annotation of Vibrio cholerae MO10.</title>
        <authorList>
            <person name="Colwell R."/>
            <person name="Grim C.J."/>
            <person name="Young S."/>
            <person name="Jaffe D."/>
            <person name="Gnerre S."/>
            <person name="Berlin A."/>
            <person name="Heiman D."/>
            <person name="Hepburn T."/>
            <person name="Shea T."/>
            <person name="Sykes S."/>
            <person name="Yandava C."/>
            <person name="Alvarado L."/>
            <person name="Kodira C."/>
            <person name="Borodovsky M."/>
            <person name="Heidelberg J."/>
            <person name="Lander E."/>
            <person name="Galagan J."/>
            <person name="Nusbaum C."/>
            <person name="Birren B."/>
        </authorList>
    </citation>
    <scope>NUCLEOTIDE SEQUENCE [LARGE SCALE GENOMIC DNA]</scope>
    <source>
        <strain evidence="1">MO10</strain>
    </source>
</reference>
<dbReference type="AlphaFoldDB" id="A0A0X1L221"/>
<dbReference type="EMBL" id="DS990137">
    <property type="protein sequence ID" value="EET24561.1"/>
    <property type="molecule type" value="Genomic_DNA"/>
</dbReference>
<sequence>MNAKQRFINSTWVFSVESVMYGNFGTGFCENFLKWRDLKSIM</sequence>
<dbReference type="Proteomes" id="UP000004687">
    <property type="component" value="Unassembled WGS sequence"/>
</dbReference>
<organism evidence="1">
    <name type="scientific">Vibrio cholerae (strain MO10)</name>
    <dbReference type="NCBI Taxonomy" id="345072"/>
    <lineage>
        <taxon>Bacteria</taxon>
        <taxon>Pseudomonadati</taxon>
        <taxon>Pseudomonadota</taxon>
        <taxon>Gammaproteobacteria</taxon>
        <taxon>Vibrionales</taxon>
        <taxon>Vibrionaceae</taxon>
        <taxon>Vibrio</taxon>
    </lineage>
</organism>
<name>A0A0X1L221_VIBCO</name>
<accession>A0A0X1L221</accession>
<protein>
    <submittedName>
        <fullName evidence="1">Uncharacterized protein</fullName>
    </submittedName>
</protein>
<reference evidence="1" key="2">
    <citation type="submission" date="2008-07" db="EMBL/GenBank/DDBJ databases">
        <authorList>
            <consortium name="Broad Institute Genome Sequencing Platform"/>
            <person name="Colwell R."/>
            <person name="Grim C.J."/>
            <person name="Young S."/>
            <person name="Jaffe D."/>
            <person name="Gnerre S."/>
            <person name="Berlin A."/>
            <person name="Heiman D."/>
            <person name="Hepburn T."/>
            <person name="Shea T."/>
            <person name="Sykes S."/>
            <person name="Alvarado L."/>
            <person name="Kodira C."/>
            <person name="Heidelberg J."/>
            <person name="Lander E."/>
            <person name="Galagan J."/>
            <person name="Nusbaum C."/>
            <person name="Birren B."/>
        </authorList>
    </citation>
    <scope>NUCLEOTIDE SEQUENCE [LARGE SCALE GENOMIC DNA]</scope>
    <source>
        <strain evidence="1">MO10</strain>
    </source>
</reference>
<proteinExistence type="predicted"/>
<dbReference type="HOGENOM" id="CLU_3259512_0_0_6"/>
<gene>
    <name evidence="1" type="ORF">VchoM_02588</name>
</gene>
<evidence type="ECO:0000313" key="1">
    <source>
        <dbReference type="EMBL" id="EET24561.1"/>
    </source>
</evidence>